<organism evidence="2">
    <name type="scientific">Escherichia coli</name>
    <dbReference type="NCBI Taxonomy" id="562"/>
    <lineage>
        <taxon>Bacteria</taxon>
        <taxon>Pseudomonadati</taxon>
        <taxon>Pseudomonadota</taxon>
        <taxon>Gammaproteobacteria</taxon>
        <taxon>Enterobacterales</taxon>
        <taxon>Enterobacteriaceae</taxon>
        <taxon>Escherichia</taxon>
    </lineage>
</organism>
<dbReference type="InterPro" id="IPR027417">
    <property type="entry name" value="P-loop_NTPase"/>
</dbReference>
<feature type="transmembrane region" description="Helical" evidence="1">
    <location>
        <begin position="59"/>
        <end position="78"/>
    </location>
</feature>
<dbReference type="Gene3D" id="3.40.50.300">
    <property type="entry name" value="P-loop containing nucleotide triphosphate hydrolases"/>
    <property type="match status" value="1"/>
</dbReference>
<gene>
    <name evidence="2" type="ORF">P6223_005710</name>
</gene>
<feature type="transmembrane region" description="Helical" evidence="1">
    <location>
        <begin position="20"/>
        <end position="39"/>
    </location>
</feature>
<accession>A0AAI9H424</accession>
<keyword evidence="1" id="KW-1133">Transmembrane helix</keyword>
<evidence type="ECO:0000256" key="1">
    <source>
        <dbReference type="SAM" id="Phobius"/>
    </source>
</evidence>
<keyword evidence="1" id="KW-0812">Transmembrane</keyword>
<protein>
    <recommendedName>
        <fullName evidence="3">TraD/TraG TraM recognition site domain-containing protein</fullName>
    </recommendedName>
</protein>
<comment type="caution">
    <text evidence="2">The sequence shown here is derived from an EMBL/GenBank/DDBJ whole genome shotgun (WGS) entry which is preliminary data.</text>
</comment>
<dbReference type="AlphaFoldDB" id="A0AAI9H424"/>
<dbReference type="EMBL" id="ABLFQU030000141">
    <property type="protein sequence ID" value="EMM0028968.1"/>
    <property type="molecule type" value="Genomic_DNA"/>
</dbReference>
<sequence length="621" mass="71237">MQANDEFLRLVFENIWPWWTYAWVLVFSLLCVFTFSGHAEKSGDKSTLRFIIEAARKKLLVAWILCTLLFFLFVYIIAWKHFGEDSHKASLYMELLYERIGDKSFSFGDYCGIAFVLLFPYACQIINRRLIRPKLSSWLRRFRVSQTSDTMSDIRVEKGKYSPKNFNPLDYYKDGHFFLGLDENDKAIYVTDDYLSKVNIKILGATQTGKGVIQGVIADQAILKNWGLWFWDQKPDKFIYSIMKQRCESEGREIYEVDLNGEGIGDYAPFKNGTKREILDRFFNAFSLETGGTDADYYKNNAQEVMYYIYTFWDRSLNDLQKLLSGSDDRIPEEKQEWIAKNGANIRTQLNKWLELPCLSPADGQGLNVTELVKSGAVIYVKGSTKDKVVRAVLKSMLREWSAAVIREQPKNHVLGIIDEARFVISSEVADSLATILSSNASLSIAYQEREDLLNIPDEKPQIAQSIKKGTETNTNLTLVYRCNDETAEWVAKNSGTTAKSLTKLEEVETDGYGAETWKGRRMIGQEEDYYIPVNTVLAVEERVGIMQTMFELSRVLFTCWVPVQRFYTLPARPQTEQDNVQDCIKNDGSISPSDEDYFNPDMISDEELAMINKTVSSDSK</sequence>
<name>A0AAI9H424_ECOLX</name>
<reference evidence="2" key="1">
    <citation type="submission" date="2024-02" db="EMBL/GenBank/DDBJ databases">
        <authorList>
            <consortium name="Clinical and Environmental Microbiology Branch: Whole genome sequencing antimicrobial resistance pathogens in the healthcare setting"/>
        </authorList>
    </citation>
    <scope>NUCLEOTIDE SEQUENCE</scope>
    <source>
        <strain evidence="2">2023CK-00345</strain>
    </source>
</reference>
<evidence type="ECO:0000313" key="2">
    <source>
        <dbReference type="EMBL" id="EMM0028968.1"/>
    </source>
</evidence>
<dbReference type="SUPFAM" id="SSF52540">
    <property type="entry name" value="P-loop containing nucleoside triphosphate hydrolases"/>
    <property type="match status" value="1"/>
</dbReference>
<proteinExistence type="predicted"/>
<keyword evidence="1" id="KW-0472">Membrane</keyword>
<evidence type="ECO:0008006" key="3">
    <source>
        <dbReference type="Google" id="ProtNLM"/>
    </source>
</evidence>